<proteinExistence type="predicted"/>
<evidence type="ECO:0000256" key="1">
    <source>
        <dbReference type="SAM" id="SignalP"/>
    </source>
</evidence>
<evidence type="ECO:0000313" key="2">
    <source>
        <dbReference type="EMBL" id="CTQ65046.1"/>
    </source>
</evidence>
<dbReference type="EMBL" id="CXWC01000001">
    <property type="protein sequence ID" value="CTQ65046.1"/>
    <property type="molecule type" value="Genomic_DNA"/>
</dbReference>
<accession>A0A0M7AJX6</accession>
<sequence length="182" mass="19804">MANRLARLLAWGILSALPLMGASSLPVSAQVPPEKEAGWQSDVEGLRHFTGLRCPDLIGPFYRIKVMEGDASSVASCIYTGRDGMTAVVRQHLQASGRREALKFSRAYKAAGFEPISLTGAAASGISFRTRNWTPTSLCETLWYFTGEEADFTLWLSYTLPTQNEEIGPAVAAFTQALAQQN</sequence>
<dbReference type="AlphaFoldDB" id="A0A0M7AJX6"/>
<dbReference type="RefSeq" id="WP_208992718.1">
    <property type="nucleotide sequence ID" value="NZ_CANMGD010000006.1"/>
</dbReference>
<dbReference type="Proteomes" id="UP000049983">
    <property type="component" value="Unassembled WGS sequence"/>
</dbReference>
<feature type="chain" id="PRO_5009788047" evidence="1">
    <location>
        <begin position="30"/>
        <end position="182"/>
    </location>
</feature>
<dbReference type="GeneID" id="97668066"/>
<organism evidence="2 3">
    <name type="scientific">Roseibium album</name>
    <dbReference type="NCBI Taxonomy" id="311410"/>
    <lineage>
        <taxon>Bacteria</taxon>
        <taxon>Pseudomonadati</taxon>
        <taxon>Pseudomonadota</taxon>
        <taxon>Alphaproteobacteria</taxon>
        <taxon>Hyphomicrobiales</taxon>
        <taxon>Stappiaceae</taxon>
        <taxon>Roseibium</taxon>
    </lineage>
</organism>
<reference evidence="3" key="1">
    <citation type="submission" date="2015-07" db="EMBL/GenBank/DDBJ databases">
        <authorList>
            <person name="Rodrigo-Torres Lidia"/>
            <person name="Arahal R.David."/>
        </authorList>
    </citation>
    <scope>NUCLEOTIDE SEQUENCE [LARGE SCALE GENOMIC DNA]</scope>
    <source>
        <strain evidence="3">CECT 5096</strain>
    </source>
</reference>
<name>A0A0M7AJX6_9HYPH</name>
<gene>
    <name evidence="2" type="ORF">LA5096_00619</name>
</gene>
<protein>
    <submittedName>
        <fullName evidence="2">Uncharacterized protein</fullName>
    </submittedName>
</protein>
<dbReference type="STRING" id="311410.LA5095_03253"/>
<keyword evidence="3" id="KW-1185">Reference proteome</keyword>
<feature type="signal peptide" evidence="1">
    <location>
        <begin position="1"/>
        <end position="29"/>
    </location>
</feature>
<keyword evidence="1" id="KW-0732">Signal</keyword>
<evidence type="ECO:0000313" key="3">
    <source>
        <dbReference type="Proteomes" id="UP000049983"/>
    </source>
</evidence>